<organism evidence="9 10">
    <name type="scientific">Pseudolactococcus raffinolactis</name>
    <dbReference type="NCBI Taxonomy" id="1366"/>
    <lineage>
        <taxon>Bacteria</taxon>
        <taxon>Bacillati</taxon>
        <taxon>Bacillota</taxon>
        <taxon>Bacilli</taxon>
        <taxon>Lactobacillales</taxon>
        <taxon>Streptococcaceae</taxon>
        <taxon>Pseudolactococcus</taxon>
    </lineage>
</organism>
<dbReference type="GO" id="GO:0005524">
    <property type="term" value="F:ATP binding"/>
    <property type="evidence" value="ECO:0007669"/>
    <property type="project" value="UniProtKB-UniRule"/>
</dbReference>
<feature type="domain" description="FtsK" evidence="8">
    <location>
        <begin position="224"/>
        <end position="420"/>
    </location>
</feature>
<dbReference type="AlphaFoldDB" id="A0A6H0UEV2"/>
<evidence type="ECO:0000256" key="7">
    <source>
        <dbReference type="SAM" id="Phobius"/>
    </source>
</evidence>
<keyword evidence="3" id="KW-0159">Chromosome partition</keyword>
<protein>
    <submittedName>
        <fullName evidence="9">Cell division protein FtsK</fullName>
    </submittedName>
</protein>
<evidence type="ECO:0000256" key="3">
    <source>
        <dbReference type="ARBA" id="ARBA00022829"/>
    </source>
</evidence>
<sequence>MVEKIIEFLSRQPPFLGGCRLKVDENQAQIKYREKRKVVFIGKSWVFITVITTLVLNVKNVLPSINSKKLIFNSTSIKIMLLILLVLVVMIILWKIFHSKYSPIETWKVENLLRKFTEEADLLRNHDDSFAQTKSVKWIYRIIRQEIHIALMTGGHVNYEMEKDIPRRLQGFLIKETGEKWFLEDKQFKEGRIEIIFSHEEDKRIVIDDLNKLKKSVLVNIQLTERLFWNITKQPMMAVIGKTGSGKTTFIKAIIISFLANNPNNNCCIIDGKNAFLAQSGRFANIPTATTAEETLNLLDDAIIEMEKRYCKINKNQADEVDTTYVEKFPNEGNILIVCDELLALSSATQAQDKLKKPAERLMPQISERILSLIVKSRQANITLVVSGQAFPATLLGDSIAKSNMGALIYLGRPSEIQVQQFFGIGLKDLPQVDTSNYGGLIILDGISDVPKKFISPYYDDEKLPFKKTLKKLSQAEGEAHSLR</sequence>
<evidence type="ECO:0000313" key="10">
    <source>
        <dbReference type="Proteomes" id="UP000501945"/>
    </source>
</evidence>
<evidence type="ECO:0000256" key="6">
    <source>
        <dbReference type="PROSITE-ProRule" id="PRU00289"/>
    </source>
</evidence>
<evidence type="ECO:0000256" key="5">
    <source>
        <dbReference type="ARBA" id="ARBA00045564"/>
    </source>
</evidence>
<feature type="transmembrane region" description="Helical" evidence="7">
    <location>
        <begin position="70"/>
        <end position="94"/>
    </location>
</feature>
<dbReference type="GO" id="GO:0003677">
    <property type="term" value="F:DNA binding"/>
    <property type="evidence" value="ECO:0007669"/>
    <property type="project" value="InterPro"/>
</dbReference>
<keyword evidence="7" id="KW-0812">Transmembrane</keyword>
<comment type="function">
    <text evidence="5">Essential cell division protein that coordinates cell division and chromosome segregation. The N-terminus is involved in assembly of the cell-division machinery. The C-terminus functions as a DNA motor that moves dsDNA in an ATP-dependent manner towards the difSL recombination site, which is located within the replication terminus region. Required for activation of the XerS recombinase, allowing activation of chromosome unlinking by recombination.</text>
</comment>
<evidence type="ECO:0000256" key="1">
    <source>
        <dbReference type="ARBA" id="ARBA00004141"/>
    </source>
</evidence>
<dbReference type="InterPro" id="IPR050206">
    <property type="entry name" value="FtsK/SpoIIIE/SftA"/>
</dbReference>
<dbReference type="Gene3D" id="3.40.50.300">
    <property type="entry name" value="P-loop containing nucleotide triphosphate hydrolases"/>
    <property type="match status" value="1"/>
</dbReference>
<reference evidence="9 10" key="1">
    <citation type="submission" date="2019-12" db="EMBL/GenBank/DDBJ databases">
        <title>Whole genome sequences of Lactococcus raffinolactis strains isolated from sewage.</title>
        <authorList>
            <person name="Ybazeta G."/>
            <person name="Ross M."/>
            <person name="Brabant-Kirwan D."/>
            <person name="Saleh M."/>
            <person name="Dillon J.A."/>
            <person name="Splinter K."/>
            <person name="Nokhbeh R."/>
        </authorList>
    </citation>
    <scope>NUCLEOTIDE SEQUENCE [LARGE SCALE GENOMIC DNA]</scope>
    <source>
        <strain evidence="9 10">Lr_19_5</strain>
    </source>
</reference>
<dbReference type="InterPro" id="IPR027417">
    <property type="entry name" value="P-loop_NTPase"/>
</dbReference>
<evidence type="ECO:0000259" key="8">
    <source>
        <dbReference type="PROSITE" id="PS50901"/>
    </source>
</evidence>
<accession>A0A6H0UEV2</accession>
<gene>
    <name evidence="9" type="ORF">GU336_11155</name>
</gene>
<evidence type="ECO:0000256" key="4">
    <source>
        <dbReference type="ARBA" id="ARBA00022840"/>
    </source>
</evidence>
<keyword evidence="7" id="KW-1133">Transmembrane helix</keyword>
<comment type="subcellular location">
    <subcellularLocation>
        <location evidence="1">Membrane</location>
        <topology evidence="1">Multi-pass membrane protein</topology>
    </subcellularLocation>
</comment>
<dbReference type="PROSITE" id="PS50901">
    <property type="entry name" value="FTSK"/>
    <property type="match status" value="1"/>
</dbReference>
<evidence type="ECO:0000256" key="2">
    <source>
        <dbReference type="ARBA" id="ARBA00022741"/>
    </source>
</evidence>
<proteinExistence type="predicted"/>
<dbReference type="GO" id="GO:0007059">
    <property type="term" value="P:chromosome segregation"/>
    <property type="evidence" value="ECO:0007669"/>
    <property type="project" value="UniProtKB-KW"/>
</dbReference>
<dbReference type="Pfam" id="PF01580">
    <property type="entry name" value="FtsK_SpoIIIE"/>
    <property type="match status" value="1"/>
</dbReference>
<dbReference type="GO" id="GO:0016020">
    <property type="term" value="C:membrane"/>
    <property type="evidence" value="ECO:0007669"/>
    <property type="project" value="UniProtKB-SubCell"/>
</dbReference>
<dbReference type="SMART" id="SM00382">
    <property type="entry name" value="AAA"/>
    <property type="match status" value="1"/>
</dbReference>
<feature type="binding site" evidence="6">
    <location>
        <begin position="241"/>
        <end position="248"/>
    </location>
    <ligand>
        <name>ATP</name>
        <dbReference type="ChEBI" id="CHEBI:30616"/>
    </ligand>
</feature>
<dbReference type="InterPro" id="IPR003593">
    <property type="entry name" value="AAA+_ATPase"/>
</dbReference>
<keyword evidence="9" id="KW-0132">Cell division</keyword>
<dbReference type="Proteomes" id="UP000501945">
    <property type="component" value="Chromosome"/>
</dbReference>
<dbReference type="PANTHER" id="PTHR22683">
    <property type="entry name" value="SPORULATION PROTEIN RELATED"/>
    <property type="match status" value="1"/>
</dbReference>
<dbReference type="SUPFAM" id="SSF52540">
    <property type="entry name" value="P-loop containing nucleoside triphosphate hydrolases"/>
    <property type="match status" value="1"/>
</dbReference>
<keyword evidence="7" id="KW-0472">Membrane</keyword>
<dbReference type="RefSeq" id="WP_167839085.1">
    <property type="nucleotide sequence ID" value="NZ_CP047616.1"/>
</dbReference>
<dbReference type="InterPro" id="IPR002543">
    <property type="entry name" value="FtsK_dom"/>
</dbReference>
<dbReference type="PANTHER" id="PTHR22683:SF41">
    <property type="entry name" value="DNA TRANSLOCASE FTSK"/>
    <property type="match status" value="1"/>
</dbReference>
<keyword evidence="9" id="KW-0131">Cell cycle</keyword>
<keyword evidence="4 6" id="KW-0067">ATP-binding</keyword>
<evidence type="ECO:0000313" key="9">
    <source>
        <dbReference type="EMBL" id="QIW54651.1"/>
    </source>
</evidence>
<keyword evidence="2 6" id="KW-0547">Nucleotide-binding</keyword>
<dbReference type="GO" id="GO:0051301">
    <property type="term" value="P:cell division"/>
    <property type="evidence" value="ECO:0007669"/>
    <property type="project" value="UniProtKB-KW"/>
</dbReference>
<dbReference type="EMBL" id="CP047616">
    <property type="protein sequence ID" value="QIW54651.1"/>
    <property type="molecule type" value="Genomic_DNA"/>
</dbReference>
<name>A0A6H0UEV2_9LACT</name>
<feature type="transmembrane region" description="Helical" evidence="7">
    <location>
        <begin position="38"/>
        <end position="58"/>
    </location>
</feature>